<reference evidence="1 2" key="1">
    <citation type="submission" date="2016-02" db="EMBL/GenBank/DDBJ databases">
        <title>Secondary metabolites in Legionella.</title>
        <authorList>
            <person name="Tobias N.J."/>
            <person name="Bode H.B."/>
        </authorList>
    </citation>
    <scope>NUCLEOTIDE SEQUENCE [LARGE SCALE GENOMIC DNA]</scope>
    <source>
        <strain evidence="1 2">DSM 19216</strain>
    </source>
</reference>
<proteinExistence type="predicted"/>
<accession>A0A1E5JT08</accession>
<evidence type="ECO:0000313" key="2">
    <source>
        <dbReference type="Proteomes" id="UP000095229"/>
    </source>
</evidence>
<dbReference type="NCBIfam" id="NF047593">
    <property type="entry name" value="IS66_ISAeme5_TnpA"/>
    <property type="match status" value="1"/>
</dbReference>
<dbReference type="EMBL" id="LSOG01000046">
    <property type="protein sequence ID" value="OEH47543.1"/>
    <property type="molecule type" value="Genomic_DNA"/>
</dbReference>
<protein>
    <submittedName>
        <fullName evidence="1">Uncharacterized protein</fullName>
    </submittedName>
</protein>
<organism evidence="1 2">
    <name type="scientific">Legionella parisiensis</name>
    <dbReference type="NCBI Taxonomy" id="45071"/>
    <lineage>
        <taxon>Bacteria</taxon>
        <taxon>Pseudomonadati</taxon>
        <taxon>Pseudomonadota</taxon>
        <taxon>Gammaproteobacteria</taxon>
        <taxon>Legionellales</taxon>
        <taxon>Legionellaceae</taxon>
        <taxon>Legionella</taxon>
    </lineage>
</organism>
<dbReference type="Proteomes" id="UP000095229">
    <property type="component" value="Unassembled WGS sequence"/>
</dbReference>
<dbReference type="RefSeq" id="WP_058516855.1">
    <property type="nucleotide sequence ID" value="NZ_CAAAIE010000002.1"/>
</dbReference>
<sequence>MTKKEEHWRGVINTFEESGLAPGEFCKKQGISGSRFRFYRKKFREEAHPEPPASKALFEPLIIAPSSTTKTNFKLVVELPNKIRCELGAVDSKHQMALLKELMTLC</sequence>
<gene>
    <name evidence="1" type="ORF">lpari_01466</name>
</gene>
<dbReference type="AlphaFoldDB" id="A0A1E5JT08"/>
<keyword evidence="2" id="KW-1185">Reference proteome</keyword>
<dbReference type="STRING" id="45071.Lpar_0959"/>
<dbReference type="PATRIC" id="fig|45071.6.peg.1028"/>
<comment type="caution">
    <text evidence="1">The sequence shown here is derived from an EMBL/GenBank/DDBJ whole genome shotgun (WGS) entry which is preliminary data.</text>
</comment>
<evidence type="ECO:0000313" key="1">
    <source>
        <dbReference type="EMBL" id="OEH47543.1"/>
    </source>
</evidence>
<name>A0A1E5JT08_9GAMM</name>